<evidence type="ECO:0000313" key="2">
    <source>
        <dbReference type="Proteomes" id="UP000027604"/>
    </source>
</evidence>
<dbReference type="Proteomes" id="UP000027604">
    <property type="component" value="Chromosome I"/>
</dbReference>
<dbReference type="EMBL" id="HG322949">
    <property type="protein sequence ID" value="CDG81116.1"/>
    <property type="molecule type" value="Genomic_DNA"/>
</dbReference>
<accession>W0UZR6</accession>
<sequence length="63" mass="7000">MAWRPTGQPAVRRHEDRLALQAGAAMHLAAVFARFIPLKLQTVAKSPNRAAFIVNMGFQSVQR</sequence>
<dbReference type="KEGG" id="jag:GJA_456"/>
<protein>
    <submittedName>
        <fullName evidence="1">Uncharacterized protein</fullName>
    </submittedName>
</protein>
<dbReference type="AlphaFoldDB" id="W0UZR6"/>
<name>W0UZR6_9BURK</name>
<reference evidence="1 2" key="1">
    <citation type="journal article" date="2015" name="Genome Announc.">
        <title>Genome Sequence of Mushroom Soft-Rot Pathogen Janthinobacterium agaricidamnosum.</title>
        <authorList>
            <person name="Graupner K."/>
            <person name="Lackner G."/>
            <person name="Hertweck C."/>
        </authorList>
    </citation>
    <scope>NUCLEOTIDE SEQUENCE [LARGE SCALE GENOMIC DNA]</scope>
    <source>
        <strain evidence="2">NBRC 102515 / DSM 9628</strain>
    </source>
</reference>
<dbReference type="STRING" id="1349767.GJA_456"/>
<gene>
    <name evidence="1" type="ORF">GJA_456</name>
</gene>
<evidence type="ECO:0000313" key="1">
    <source>
        <dbReference type="EMBL" id="CDG81116.1"/>
    </source>
</evidence>
<dbReference type="HOGENOM" id="CLU_2879863_0_0_4"/>
<keyword evidence="2" id="KW-1185">Reference proteome</keyword>
<organism evidence="1 2">
    <name type="scientific">Janthinobacterium agaricidamnosum NBRC 102515 = DSM 9628</name>
    <dbReference type="NCBI Taxonomy" id="1349767"/>
    <lineage>
        <taxon>Bacteria</taxon>
        <taxon>Pseudomonadati</taxon>
        <taxon>Pseudomonadota</taxon>
        <taxon>Betaproteobacteria</taxon>
        <taxon>Burkholderiales</taxon>
        <taxon>Oxalobacteraceae</taxon>
        <taxon>Janthinobacterium</taxon>
    </lineage>
</organism>
<proteinExistence type="predicted"/>